<dbReference type="PANTHER" id="PTHR30126:SF64">
    <property type="entry name" value="HTH-TYPE TRANSCRIPTIONAL REGULATOR CITR"/>
    <property type="match status" value="1"/>
</dbReference>
<dbReference type="PRINTS" id="PR00039">
    <property type="entry name" value="HTHLYSR"/>
</dbReference>
<dbReference type="PROSITE" id="PS50931">
    <property type="entry name" value="HTH_LYSR"/>
    <property type="match status" value="1"/>
</dbReference>
<evidence type="ECO:0000256" key="3">
    <source>
        <dbReference type="ARBA" id="ARBA00023125"/>
    </source>
</evidence>
<dbReference type="InterPro" id="IPR036390">
    <property type="entry name" value="WH_DNA-bd_sf"/>
</dbReference>
<dbReference type="CDD" id="cd05466">
    <property type="entry name" value="PBP2_LTTR_substrate"/>
    <property type="match status" value="1"/>
</dbReference>
<keyword evidence="4" id="KW-0804">Transcription</keyword>
<gene>
    <name evidence="6" type="ORF">H0N91_13135</name>
</gene>
<evidence type="ECO:0000256" key="2">
    <source>
        <dbReference type="ARBA" id="ARBA00023015"/>
    </source>
</evidence>
<accession>A0A1I5FE61</accession>
<evidence type="ECO:0000259" key="5">
    <source>
        <dbReference type="PROSITE" id="PS50931"/>
    </source>
</evidence>
<sequence>MNVNFEHYKVFYYVARHGTITQAAQALYISQPAVSKSIHLLEKELSCELFHRNQKGMTLTPEGEMLYGHVAKAYEQLALGEKKLWEMLNLNNGVVRLGTSDMIARFFLLPYLEKFHSLYPDIRINMQSGTTPGTRIALKEERIEVGVVSSPVAASDDIEIHPIREIQDVFVAGLDYAPLAEKVLSFEEIMAHPIICTERNTASRHYLDSFFLKHKMRLEPAFELGTMELIMPYAERNLGIGIAVRDVAQERLDQGSLIEIRSRIEIPKRQICVIKRKKGGISKAAEAFLDIILP</sequence>
<dbReference type="SUPFAM" id="SSF46785">
    <property type="entry name" value="Winged helix' DNA-binding domain"/>
    <property type="match status" value="1"/>
</dbReference>
<dbReference type="Proteomes" id="UP000586254">
    <property type="component" value="Unassembled WGS sequence"/>
</dbReference>
<dbReference type="RefSeq" id="WP_090410551.1">
    <property type="nucleotide sequence ID" value="NZ_CABJAI010000029.1"/>
</dbReference>
<dbReference type="GO" id="GO:0000976">
    <property type="term" value="F:transcription cis-regulatory region binding"/>
    <property type="evidence" value="ECO:0007669"/>
    <property type="project" value="TreeGrafter"/>
</dbReference>
<dbReference type="FunFam" id="1.10.10.10:FF:000001">
    <property type="entry name" value="LysR family transcriptional regulator"/>
    <property type="match status" value="1"/>
</dbReference>
<proteinExistence type="inferred from homology"/>
<dbReference type="Gene3D" id="3.40.190.290">
    <property type="match status" value="1"/>
</dbReference>
<dbReference type="GO" id="GO:0003700">
    <property type="term" value="F:DNA-binding transcription factor activity"/>
    <property type="evidence" value="ECO:0007669"/>
    <property type="project" value="InterPro"/>
</dbReference>
<dbReference type="SUPFAM" id="SSF53850">
    <property type="entry name" value="Periplasmic binding protein-like II"/>
    <property type="match status" value="1"/>
</dbReference>
<evidence type="ECO:0000256" key="4">
    <source>
        <dbReference type="ARBA" id="ARBA00023163"/>
    </source>
</evidence>
<dbReference type="PANTHER" id="PTHR30126">
    <property type="entry name" value="HTH-TYPE TRANSCRIPTIONAL REGULATOR"/>
    <property type="match status" value="1"/>
</dbReference>
<comment type="caution">
    <text evidence="6">The sequence shown here is derived from an EMBL/GenBank/DDBJ whole genome shotgun (WGS) entry which is preliminary data.</text>
</comment>
<keyword evidence="3" id="KW-0238">DNA-binding</keyword>
<reference evidence="6 7" key="1">
    <citation type="submission" date="2020-07" db="EMBL/GenBank/DDBJ databases">
        <title>Organ Donor 1.</title>
        <authorList>
            <person name="Marsh A.J."/>
            <person name="Azcarate-Peril M.A."/>
        </authorList>
    </citation>
    <scope>NUCLEOTIDE SEQUENCE [LARGE SCALE GENOMIC DNA]</scope>
    <source>
        <strain evidence="6 7">AMC0717</strain>
    </source>
</reference>
<feature type="domain" description="HTH lysR-type" evidence="5">
    <location>
        <begin position="3"/>
        <end position="60"/>
    </location>
</feature>
<protein>
    <submittedName>
        <fullName evidence="6">LysR family transcriptional regulator</fullName>
    </submittedName>
</protein>
<dbReference type="Pfam" id="PF03466">
    <property type="entry name" value="LysR_substrate"/>
    <property type="match status" value="1"/>
</dbReference>
<dbReference type="InterPro" id="IPR000847">
    <property type="entry name" value="LysR_HTH_N"/>
</dbReference>
<name>A0A1I5FE61_9FIRM</name>
<dbReference type="Pfam" id="PF00126">
    <property type="entry name" value="HTH_1"/>
    <property type="match status" value="1"/>
</dbReference>
<dbReference type="Gene3D" id="1.10.10.10">
    <property type="entry name" value="Winged helix-like DNA-binding domain superfamily/Winged helix DNA-binding domain"/>
    <property type="match status" value="1"/>
</dbReference>
<dbReference type="InterPro" id="IPR005119">
    <property type="entry name" value="LysR_subst-bd"/>
</dbReference>
<evidence type="ECO:0000313" key="6">
    <source>
        <dbReference type="EMBL" id="NZA39042.1"/>
    </source>
</evidence>
<keyword evidence="2" id="KW-0805">Transcription regulation</keyword>
<dbReference type="EMBL" id="JACCKS010000015">
    <property type="protein sequence ID" value="NZA39042.1"/>
    <property type="molecule type" value="Genomic_DNA"/>
</dbReference>
<organism evidence="6 7">
    <name type="scientific">Eubacterium callanderi</name>
    <dbReference type="NCBI Taxonomy" id="53442"/>
    <lineage>
        <taxon>Bacteria</taxon>
        <taxon>Bacillati</taxon>
        <taxon>Bacillota</taxon>
        <taxon>Clostridia</taxon>
        <taxon>Eubacteriales</taxon>
        <taxon>Eubacteriaceae</taxon>
        <taxon>Eubacterium</taxon>
    </lineage>
</organism>
<dbReference type="AlphaFoldDB" id="A0A1I5FE61"/>
<comment type="similarity">
    <text evidence="1">Belongs to the LysR transcriptional regulatory family.</text>
</comment>
<evidence type="ECO:0000313" key="7">
    <source>
        <dbReference type="Proteomes" id="UP000586254"/>
    </source>
</evidence>
<dbReference type="InterPro" id="IPR036388">
    <property type="entry name" value="WH-like_DNA-bd_sf"/>
</dbReference>
<evidence type="ECO:0000256" key="1">
    <source>
        <dbReference type="ARBA" id="ARBA00009437"/>
    </source>
</evidence>